<dbReference type="Gene3D" id="3.10.450.730">
    <property type="entry name" value="BLIP domain"/>
    <property type="match status" value="1"/>
</dbReference>
<accession>A0A2B2L255</accession>
<feature type="region of interest" description="Disordered" evidence="1">
    <location>
        <begin position="1"/>
        <end position="29"/>
    </location>
</feature>
<dbReference type="EMBL" id="NVAP01000087">
    <property type="protein sequence ID" value="PFQ36409.1"/>
    <property type="molecule type" value="Genomic_DNA"/>
</dbReference>
<evidence type="ECO:0000313" key="3">
    <source>
        <dbReference type="Proteomes" id="UP000224386"/>
    </source>
</evidence>
<dbReference type="Proteomes" id="UP000224386">
    <property type="component" value="Unassembled WGS sequence"/>
</dbReference>
<evidence type="ECO:0000313" key="2">
    <source>
        <dbReference type="EMBL" id="PFQ36409.1"/>
    </source>
</evidence>
<gene>
    <name evidence="2" type="ORF">COK05_30075</name>
</gene>
<dbReference type="RefSeq" id="WP_098615433.1">
    <property type="nucleotide sequence ID" value="NZ_NVAP01000087.1"/>
</dbReference>
<reference evidence="2 3" key="1">
    <citation type="submission" date="2017-09" db="EMBL/GenBank/DDBJ databases">
        <title>Large-scale bioinformatics analysis of Bacillus genomes uncovers conserved roles of natural products in bacterial physiology.</title>
        <authorList>
            <consortium name="Agbiome Team Llc"/>
            <person name="Bleich R.M."/>
            <person name="Grubbs K.J."/>
            <person name="Santa Maria K.C."/>
            <person name="Allen S.E."/>
            <person name="Farag S."/>
            <person name="Shank E.A."/>
            <person name="Bowers A."/>
        </authorList>
    </citation>
    <scope>NUCLEOTIDE SEQUENCE [LARGE SCALE GENOMIC DNA]</scope>
    <source>
        <strain evidence="2 3">AFS070861</strain>
    </source>
</reference>
<sequence>MNKSPCRLRKRTNINGKGRKQTASEKRLEELEEQNCNAEAKQKRMIDALKNLRQGMSYEEVAAAFGGEGDLKTQGTYSNEWKDYKKNHPAYFGNYDSIYNIV</sequence>
<evidence type="ECO:0000256" key="1">
    <source>
        <dbReference type="SAM" id="MobiDB-lite"/>
    </source>
</evidence>
<proteinExistence type="predicted"/>
<name>A0A2B2L255_BACCE</name>
<comment type="caution">
    <text evidence="2">The sequence shown here is derived from an EMBL/GenBank/DDBJ whole genome shotgun (WGS) entry which is preliminary data.</text>
</comment>
<organism evidence="2 3">
    <name type="scientific">Bacillus cereus</name>
    <dbReference type="NCBI Taxonomy" id="1396"/>
    <lineage>
        <taxon>Bacteria</taxon>
        <taxon>Bacillati</taxon>
        <taxon>Bacillota</taxon>
        <taxon>Bacilli</taxon>
        <taxon>Bacillales</taxon>
        <taxon>Bacillaceae</taxon>
        <taxon>Bacillus</taxon>
        <taxon>Bacillus cereus group</taxon>
    </lineage>
</organism>
<dbReference type="AlphaFoldDB" id="A0A2B2L255"/>
<feature type="compositionally biased region" description="Basic residues" evidence="1">
    <location>
        <begin position="1"/>
        <end position="20"/>
    </location>
</feature>
<protein>
    <submittedName>
        <fullName evidence="2">Uncharacterized protein</fullName>
    </submittedName>
</protein>